<protein>
    <submittedName>
        <fullName evidence="4">Putative thioredoxin-disulfide reductase</fullName>
        <ecNumber evidence="4">1.8.1.9</ecNumber>
    </submittedName>
</protein>
<accession>E0NIP9</accession>
<dbReference type="InterPro" id="IPR023753">
    <property type="entry name" value="FAD/NAD-binding_dom"/>
</dbReference>
<feature type="domain" description="FAD/NAD(P)-binding" evidence="3">
    <location>
        <begin position="2"/>
        <end position="298"/>
    </location>
</feature>
<sequence>MYDLIIIGGGPGGLAAGLYAGRARLKTLIVEEKVTGGQIAITASIENYPGGLTENESGRTLTDRMEEQAKTFGCEFKKAHVKDVDLDGKVKKVYLAGDEVLEAKAIIIATGAAPRKLNVPGERELTGKGVSYCATCDADFFTDFEVFVVGARNSAVEEAIYLCDFARKVTLLVRREKLRCDEIVAKRAEKKENLEIKYHTSIKELRSNDGMLDEILFVNNETGEETVFHADEDDGLVGVFVFIGADPASQMFEGKIDMTDDGYILTDECMRTNKELVYAIGDIRNTPLRQVITAASDGAIAAVTIEKELKALDY</sequence>
<dbReference type="InterPro" id="IPR036188">
    <property type="entry name" value="FAD/NAD-bd_sf"/>
</dbReference>
<keyword evidence="2 4" id="KW-0560">Oxidoreductase</keyword>
<dbReference type="PRINTS" id="PR00469">
    <property type="entry name" value="PNDRDTASEII"/>
</dbReference>
<dbReference type="AlphaFoldDB" id="E0NIP9"/>
<dbReference type="Gene3D" id="3.50.50.60">
    <property type="entry name" value="FAD/NAD(P)-binding domain"/>
    <property type="match status" value="2"/>
</dbReference>
<gene>
    <name evidence="4" type="primary">trxB</name>
    <name evidence="4" type="ORF">HMPREF9225_0038</name>
</gene>
<dbReference type="EC" id="1.8.1.9" evidence="4"/>
<dbReference type="Pfam" id="PF07992">
    <property type="entry name" value="Pyr_redox_2"/>
    <property type="match status" value="1"/>
</dbReference>
<dbReference type="RefSeq" id="WP_008900874.1">
    <property type="nucleotide sequence ID" value="NZ_GL397071.1"/>
</dbReference>
<dbReference type="PANTHER" id="PTHR48105">
    <property type="entry name" value="THIOREDOXIN REDUCTASE 1-RELATED-RELATED"/>
    <property type="match status" value="1"/>
</dbReference>
<keyword evidence="1" id="KW-0285">Flavoprotein</keyword>
<dbReference type="EMBL" id="AEEH01000009">
    <property type="protein sequence ID" value="EFM26344.1"/>
    <property type="molecule type" value="Genomic_DNA"/>
</dbReference>
<evidence type="ECO:0000256" key="1">
    <source>
        <dbReference type="ARBA" id="ARBA00022630"/>
    </source>
</evidence>
<dbReference type="GO" id="GO:0004791">
    <property type="term" value="F:thioredoxin-disulfide reductase (NADPH) activity"/>
    <property type="evidence" value="ECO:0007669"/>
    <property type="project" value="UniProtKB-EC"/>
</dbReference>
<dbReference type="STRING" id="862517.HMPREF9225_0038"/>
<evidence type="ECO:0000259" key="3">
    <source>
        <dbReference type="Pfam" id="PF07992"/>
    </source>
</evidence>
<dbReference type="Proteomes" id="UP000003280">
    <property type="component" value="Unassembled WGS sequence"/>
</dbReference>
<evidence type="ECO:0000256" key="2">
    <source>
        <dbReference type="ARBA" id="ARBA00023002"/>
    </source>
</evidence>
<dbReference type="InterPro" id="IPR050097">
    <property type="entry name" value="Ferredoxin-NADP_redctase_2"/>
</dbReference>
<dbReference type="eggNOG" id="COG0492">
    <property type="taxonomic scope" value="Bacteria"/>
</dbReference>
<reference evidence="4 5" key="1">
    <citation type="submission" date="2010-07" db="EMBL/GenBank/DDBJ databases">
        <authorList>
            <person name="Muzny D."/>
            <person name="Qin X."/>
            <person name="Deng J."/>
            <person name="Jiang H."/>
            <person name="Liu Y."/>
            <person name="Qu J."/>
            <person name="Song X.-Z."/>
            <person name="Zhang L."/>
            <person name="Thornton R."/>
            <person name="Coyle M."/>
            <person name="Francisco L."/>
            <person name="Jackson L."/>
            <person name="Javaid M."/>
            <person name="Korchina V."/>
            <person name="Kovar C."/>
            <person name="Mata R."/>
            <person name="Mathew T."/>
            <person name="Ngo R."/>
            <person name="Nguyen L."/>
            <person name="Nguyen N."/>
            <person name="Okwuonu G."/>
            <person name="Ongeri F."/>
            <person name="Pham C."/>
            <person name="Simmons D."/>
            <person name="Wilczek-Boney K."/>
            <person name="Hale W."/>
            <person name="Jakkamsetti A."/>
            <person name="Pham P."/>
            <person name="Ruth R."/>
            <person name="San Lucas F."/>
            <person name="Warren J."/>
            <person name="Zhang J."/>
            <person name="Zhao Z."/>
            <person name="Zhou C."/>
            <person name="Zhu D."/>
            <person name="Lee S."/>
            <person name="Bess C."/>
            <person name="Blankenburg K."/>
            <person name="Forbes L."/>
            <person name="Fu Q."/>
            <person name="Gubbala S."/>
            <person name="Hirani K."/>
            <person name="Jayaseelan J.C."/>
            <person name="Lara F."/>
            <person name="Munidasa M."/>
            <person name="Palculict T."/>
            <person name="Patil S."/>
            <person name="Pu L.-L."/>
            <person name="Saada N."/>
            <person name="Tang L."/>
            <person name="Weissenberger G."/>
            <person name="Zhu Y."/>
            <person name="Hemphill L."/>
            <person name="Shang Y."/>
            <person name="Youmans B."/>
            <person name="Ayvaz T."/>
            <person name="Ross M."/>
            <person name="Santibanez J."/>
            <person name="Aqrawi P."/>
            <person name="Gross S."/>
            <person name="Joshi V."/>
            <person name="Fowler G."/>
            <person name="Nazareth L."/>
            <person name="Reid J."/>
            <person name="Worley K."/>
            <person name="Petrosino J."/>
            <person name="Highlander S."/>
            <person name="Gibbs R."/>
        </authorList>
    </citation>
    <scope>NUCLEOTIDE SEQUENCE [LARGE SCALE GENOMIC DNA]</scope>
    <source>
        <strain evidence="4 5">ATCC BAA-1640</strain>
    </source>
</reference>
<proteinExistence type="predicted"/>
<keyword evidence="5" id="KW-1185">Reference proteome</keyword>
<comment type="caution">
    <text evidence="4">The sequence shown here is derived from an EMBL/GenBank/DDBJ whole genome shotgun (WGS) entry which is preliminary data.</text>
</comment>
<dbReference type="HOGENOM" id="CLU_031864_5_3_9"/>
<dbReference type="PRINTS" id="PR00368">
    <property type="entry name" value="FADPNR"/>
</dbReference>
<dbReference type="SUPFAM" id="SSF51905">
    <property type="entry name" value="FAD/NAD(P)-binding domain"/>
    <property type="match status" value="1"/>
</dbReference>
<name>E0NIP9_9FIRM</name>
<evidence type="ECO:0000313" key="4">
    <source>
        <dbReference type="EMBL" id="EFM26344.1"/>
    </source>
</evidence>
<dbReference type="OrthoDB" id="9806179at2"/>
<evidence type="ECO:0000313" key="5">
    <source>
        <dbReference type="Proteomes" id="UP000003280"/>
    </source>
</evidence>
<organism evidence="4 5">
    <name type="scientific">Peptoniphilus duerdenii ATCC BAA-1640</name>
    <dbReference type="NCBI Taxonomy" id="862517"/>
    <lineage>
        <taxon>Bacteria</taxon>
        <taxon>Bacillati</taxon>
        <taxon>Bacillota</taxon>
        <taxon>Tissierellia</taxon>
        <taxon>Tissierellales</taxon>
        <taxon>Peptoniphilaceae</taxon>
        <taxon>Peptoniphilus</taxon>
    </lineage>
</organism>